<reference evidence="12" key="1">
    <citation type="journal article" date="2024" name="IScience">
        <title>Strigolactones Initiate the Formation of Haustorium-like Structures in Castilleja.</title>
        <authorList>
            <person name="Buerger M."/>
            <person name="Peterson D."/>
            <person name="Chory J."/>
        </authorList>
    </citation>
    <scope>NUCLEOTIDE SEQUENCE [LARGE SCALE GENOMIC DNA]</scope>
</reference>
<evidence type="ECO:0000256" key="6">
    <source>
        <dbReference type="ARBA" id="ARBA00022729"/>
    </source>
</evidence>
<comment type="pathway">
    <text evidence="2">Alkaloid biosynthesis.</text>
</comment>
<comment type="caution">
    <text evidence="11">The sequence shown here is derived from an EMBL/GenBank/DDBJ whole genome shotgun (WGS) entry which is preliminary data.</text>
</comment>
<dbReference type="PANTHER" id="PTHR32448">
    <property type="entry name" value="OS08G0158400 PROTEIN"/>
    <property type="match status" value="1"/>
</dbReference>
<dbReference type="SUPFAM" id="SSF56176">
    <property type="entry name" value="FAD-binding/transporter-associated domain-like"/>
    <property type="match status" value="1"/>
</dbReference>
<keyword evidence="5" id="KW-0285">Flavoprotein</keyword>
<dbReference type="AlphaFoldDB" id="A0ABD3CU17"/>
<evidence type="ECO:0000256" key="9">
    <source>
        <dbReference type="SAM" id="SignalP"/>
    </source>
</evidence>
<dbReference type="Pfam" id="PF08031">
    <property type="entry name" value="BBE"/>
    <property type="match status" value="1"/>
</dbReference>
<dbReference type="EMBL" id="JAVIJP010000032">
    <property type="protein sequence ID" value="KAL3632351.1"/>
    <property type="molecule type" value="Genomic_DNA"/>
</dbReference>
<dbReference type="Gene3D" id="3.30.43.10">
    <property type="entry name" value="Uridine Diphospho-n-acetylenolpyruvylglucosamine Reductase, domain 2"/>
    <property type="match status" value="1"/>
</dbReference>
<keyword evidence="6 9" id="KW-0732">Signal</keyword>
<feature type="chain" id="PRO_5044749551" description="FAD-binding PCMH-type domain-containing protein" evidence="9">
    <location>
        <begin position="22"/>
        <end position="568"/>
    </location>
</feature>
<dbReference type="Gene3D" id="3.40.462.20">
    <property type="match status" value="1"/>
</dbReference>
<evidence type="ECO:0000313" key="12">
    <source>
        <dbReference type="Proteomes" id="UP001632038"/>
    </source>
</evidence>
<dbReference type="InterPro" id="IPR012951">
    <property type="entry name" value="BBE"/>
</dbReference>
<feature type="domain" description="FAD-binding PCMH-type" evidence="10">
    <location>
        <begin position="102"/>
        <end position="281"/>
    </location>
</feature>
<dbReference type="PROSITE" id="PS51387">
    <property type="entry name" value="FAD_PCMH"/>
    <property type="match status" value="1"/>
</dbReference>
<dbReference type="InterPro" id="IPR016166">
    <property type="entry name" value="FAD-bd_PCMH"/>
</dbReference>
<dbReference type="Proteomes" id="UP001632038">
    <property type="component" value="Unassembled WGS sequence"/>
</dbReference>
<comment type="similarity">
    <text evidence="3">Belongs to the oxygen-dependent FAD-linked oxidoreductase family.</text>
</comment>
<evidence type="ECO:0000256" key="1">
    <source>
        <dbReference type="ARBA" id="ARBA00001974"/>
    </source>
</evidence>
<organism evidence="11 12">
    <name type="scientific">Castilleja foliolosa</name>
    <dbReference type="NCBI Taxonomy" id="1961234"/>
    <lineage>
        <taxon>Eukaryota</taxon>
        <taxon>Viridiplantae</taxon>
        <taxon>Streptophyta</taxon>
        <taxon>Embryophyta</taxon>
        <taxon>Tracheophyta</taxon>
        <taxon>Spermatophyta</taxon>
        <taxon>Magnoliopsida</taxon>
        <taxon>eudicotyledons</taxon>
        <taxon>Gunneridae</taxon>
        <taxon>Pentapetalae</taxon>
        <taxon>asterids</taxon>
        <taxon>lamiids</taxon>
        <taxon>Lamiales</taxon>
        <taxon>Orobanchaceae</taxon>
        <taxon>Pedicularideae</taxon>
        <taxon>Castillejinae</taxon>
        <taxon>Castilleja</taxon>
    </lineage>
</organism>
<evidence type="ECO:0000256" key="7">
    <source>
        <dbReference type="ARBA" id="ARBA00022827"/>
    </source>
</evidence>
<evidence type="ECO:0000256" key="4">
    <source>
        <dbReference type="ARBA" id="ARBA00022589"/>
    </source>
</evidence>
<name>A0ABD3CU17_9LAMI</name>
<evidence type="ECO:0000256" key="3">
    <source>
        <dbReference type="ARBA" id="ARBA00005466"/>
    </source>
</evidence>
<evidence type="ECO:0000313" key="11">
    <source>
        <dbReference type="EMBL" id="KAL3632351.1"/>
    </source>
</evidence>
<comment type="cofactor">
    <cofactor evidence="1">
        <name>FAD</name>
        <dbReference type="ChEBI" id="CHEBI:57692"/>
    </cofactor>
</comment>
<dbReference type="InterPro" id="IPR036318">
    <property type="entry name" value="FAD-bd_PCMH-like_sf"/>
</dbReference>
<keyword evidence="7" id="KW-0274">FAD</keyword>
<feature type="signal peptide" evidence="9">
    <location>
        <begin position="1"/>
        <end position="21"/>
    </location>
</feature>
<evidence type="ECO:0000256" key="8">
    <source>
        <dbReference type="ARBA" id="ARBA00023180"/>
    </source>
</evidence>
<keyword evidence="12" id="KW-1185">Reference proteome</keyword>
<keyword evidence="4" id="KW-0017">Alkaloid metabolism</keyword>
<dbReference type="InterPro" id="IPR016169">
    <property type="entry name" value="FAD-bd_PCMH_sub2"/>
</dbReference>
<gene>
    <name evidence="11" type="ORF">CASFOL_025335</name>
</gene>
<protein>
    <recommendedName>
        <fullName evidence="10">FAD-binding PCMH-type domain-containing protein</fullName>
    </recommendedName>
</protein>
<dbReference type="InterPro" id="IPR006094">
    <property type="entry name" value="Oxid_FAD_bind_N"/>
</dbReference>
<evidence type="ECO:0000256" key="2">
    <source>
        <dbReference type="ARBA" id="ARBA00004913"/>
    </source>
</evidence>
<dbReference type="Gene3D" id="3.30.465.10">
    <property type="match status" value="1"/>
</dbReference>
<sequence>MISLIISFIFTFNTLLFFAASNPSNWGWPPVNPPSGSFPWGPPFKPPPPGRVDAKTFSQCMNFVSFRDKVPFSDFYDPKISKANFTSILNSTAQNFRCLNSKIRKPLIIFRPDDESQVPPAVKCAQKYNLNMRMRSGGHDYEGLSYISLMKNQSFMILDLYNLRDVDIDPRRKTAWVQAGVTNGELYYKISQVSKNLAFPAGLCTSLGIGGHLTGGAYGSMMRKFGLGADNVVDVRIVDAWGIVRSKQYRNMDKDLFWALRGGGGASFGIILAWKIKLVTVPSKVTMFTVVKSLQTNGADTLHQWQSIAPNLPNELFIRVIIQAIPNFTVLTIYQALYLGDAKTLASIMQNKFPELGVKLVNCTEMSWIESVMAIAGFGPTVTPDYLLQHQPAFQSNFFKAKSDYLKTNMSIEAINGMMNIFIEHGPPSIMIWNPYGGQMAEIPEDRTPFPHRKGVICKIQYVATWLDDKPETQLRLEDWMRRLYAYMGNYMNKNPREAYVNYRDLDIGKDPRTGSNCSDPRIWGPKYFKDNFQKLVDVKSRVDPWNFFNHEQSIPTYWTMNQCTDVI</sequence>
<keyword evidence="8" id="KW-0325">Glycoprotein</keyword>
<dbReference type="Pfam" id="PF01565">
    <property type="entry name" value="FAD_binding_4"/>
    <property type="match status" value="1"/>
</dbReference>
<accession>A0ABD3CU17</accession>
<evidence type="ECO:0000256" key="5">
    <source>
        <dbReference type="ARBA" id="ARBA00022630"/>
    </source>
</evidence>
<evidence type="ECO:0000259" key="10">
    <source>
        <dbReference type="PROSITE" id="PS51387"/>
    </source>
</evidence>
<proteinExistence type="inferred from homology"/>
<dbReference type="InterPro" id="IPR016167">
    <property type="entry name" value="FAD-bd_PCMH_sub1"/>
</dbReference>